<feature type="active site" description="Proton donor/acceptor" evidence="1">
    <location>
        <position position="296"/>
    </location>
</feature>
<keyword evidence="4" id="KW-1185">Reference proteome</keyword>
<dbReference type="Gene3D" id="3.40.630.10">
    <property type="entry name" value="Zn peptidases"/>
    <property type="match status" value="1"/>
</dbReference>
<gene>
    <name evidence="3" type="ORF">G8759_25810</name>
</gene>
<dbReference type="GO" id="GO:0008270">
    <property type="term" value="F:zinc ion binding"/>
    <property type="evidence" value="ECO:0007669"/>
    <property type="project" value="InterPro"/>
</dbReference>
<sequence length="584" mass="66809">MKPVSLPSNAYFLRLVSLSWGVINLLSGSLFAQSKVSMLTPYERDTNQTATYPQIISWYQQLDKQYEQAKLVEVGKTDIGKPLHLFLLAADKQFTARPDRVTLLINNGIHPGEPEGIDACMMLARDLLKASKLPKNVLLAIVPVYNVDGSLNRGVSRVNQNGPVSYGFRGNARNLNLNRDFIKAEAENTRSFQQMYQSLKPQVLVDNHTSDGADYQHVLTYFSTQKDKLHQAVSGYMTQTFQPELDKMLAAKGFPSAPYVNHMGDTPESGLMGYNDSPRYSTGYAALFNCFGFTLETHMWKAYPARVKASYVFDEAVLRLCERDAQTILANQQRADKAVQQQTSFPLSYKWDRSKVDSITFLGYEAVYKPSEVSGLKRLYYDRTKPFTKRIPYRNTFVADVEVDKPGAYIIPQAWPEVIMLLKRNGVKLQTLSRDTVITVSAYYIADYKSPQRPYEGHFIHSGVKLRTDQQSIQFYKGDYLVKTDQATNRFIVETLEPQGIDSFFAWNFFDSILDQKEYFSDYIFEDTAADLVKNNSALRKQLDEKRASDKAFAESADAQLDFIYRQTPYYEKTHNRYPVYRLK</sequence>
<proteinExistence type="inferred from homology"/>
<dbReference type="AlphaFoldDB" id="A0A6G9ATK3"/>
<evidence type="ECO:0000313" key="3">
    <source>
        <dbReference type="EMBL" id="QIP15801.1"/>
    </source>
</evidence>
<protein>
    <recommendedName>
        <fullName evidence="2">Peptidase M14 domain-containing protein</fullName>
    </recommendedName>
</protein>
<comment type="similarity">
    <text evidence="1">Belongs to the peptidase M14 family.</text>
</comment>
<evidence type="ECO:0000256" key="1">
    <source>
        <dbReference type="PROSITE-ProRule" id="PRU01379"/>
    </source>
</evidence>
<reference evidence="3 4" key="1">
    <citation type="submission" date="2020-03" db="EMBL/GenBank/DDBJ databases">
        <authorList>
            <person name="Kim M.K."/>
        </authorList>
    </citation>
    <scope>NUCLEOTIDE SEQUENCE [LARGE SCALE GENOMIC DNA]</scope>
    <source>
        <strain evidence="3 4">BT328</strain>
    </source>
</reference>
<dbReference type="Pfam" id="PF00246">
    <property type="entry name" value="Peptidase_M14"/>
    <property type="match status" value="1"/>
</dbReference>
<dbReference type="KEGG" id="spib:G8759_25810"/>
<dbReference type="GO" id="GO:0006508">
    <property type="term" value="P:proteolysis"/>
    <property type="evidence" value="ECO:0007669"/>
    <property type="project" value="InterPro"/>
</dbReference>
<name>A0A6G9ATK3_9BACT</name>
<feature type="domain" description="Peptidase M14" evidence="2">
    <location>
        <begin position="48"/>
        <end position="321"/>
    </location>
</feature>
<dbReference type="PROSITE" id="PS52035">
    <property type="entry name" value="PEPTIDASE_M14"/>
    <property type="match status" value="1"/>
</dbReference>
<accession>A0A6G9ATK3</accession>
<organism evidence="3 4">
    <name type="scientific">Spirosoma aureum</name>
    <dbReference type="NCBI Taxonomy" id="2692134"/>
    <lineage>
        <taxon>Bacteria</taxon>
        <taxon>Pseudomonadati</taxon>
        <taxon>Bacteroidota</taxon>
        <taxon>Cytophagia</taxon>
        <taxon>Cytophagales</taxon>
        <taxon>Cytophagaceae</taxon>
        <taxon>Spirosoma</taxon>
    </lineage>
</organism>
<dbReference type="EMBL" id="CP050063">
    <property type="protein sequence ID" value="QIP15801.1"/>
    <property type="molecule type" value="Genomic_DNA"/>
</dbReference>
<dbReference type="Proteomes" id="UP000501802">
    <property type="component" value="Chromosome"/>
</dbReference>
<dbReference type="CDD" id="cd06241">
    <property type="entry name" value="M14-like"/>
    <property type="match status" value="1"/>
</dbReference>
<evidence type="ECO:0000259" key="2">
    <source>
        <dbReference type="PROSITE" id="PS52035"/>
    </source>
</evidence>
<dbReference type="SUPFAM" id="SSF53187">
    <property type="entry name" value="Zn-dependent exopeptidases"/>
    <property type="match status" value="1"/>
</dbReference>
<evidence type="ECO:0000313" key="4">
    <source>
        <dbReference type="Proteomes" id="UP000501802"/>
    </source>
</evidence>
<dbReference type="GO" id="GO:0004181">
    <property type="term" value="F:metallocarboxypeptidase activity"/>
    <property type="evidence" value="ECO:0007669"/>
    <property type="project" value="InterPro"/>
</dbReference>
<dbReference type="InterPro" id="IPR000834">
    <property type="entry name" value="Peptidase_M14"/>
</dbReference>